<feature type="transmembrane region" description="Helical" evidence="1">
    <location>
        <begin position="6"/>
        <end position="33"/>
    </location>
</feature>
<protein>
    <submittedName>
        <fullName evidence="2">Uncharacterized protein</fullName>
    </submittedName>
</protein>
<dbReference type="AlphaFoldDB" id="A0A2T2WT28"/>
<reference evidence="2 3" key="1">
    <citation type="journal article" date="2014" name="BMC Genomics">
        <title>Comparison of environmental and isolate Sulfobacillus genomes reveals diverse carbon, sulfur, nitrogen, and hydrogen metabolisms.</title>
        <authorList>
            <person name="Justice N.B."/>
            <person name="Norman A."/>
            <person name="Brown C.T."/>
            <person name="Singh A."/>
            <person name="Thomas B.C."/>
            <person name="Banfield J.F."/>
        </authorList>
    </citation>
    <scope>NUCLEOTIDE SEQUENCE [LARGE SCALE GENOMIC DNA]</scope>
    <source>
        <strain evidence="2">AMDSBA1</strain>
    </source>
</reference>
<keyword evidence="1" id="KW-0812">Transmembrane</keyword>
<comment type="caution">
    <text evidence="2">The sequence shown here is derived from an EMBL/GenBank/DDBJ whole genome shotgun (WGS) entry which is preliminary data.</text>
</comment>
<dbReference type="Proteomes" id="UP000242699">
    <property type="component" value="Unassembled WGS sequence"/>
</dbReference>
<dbReference type="EMBL" id="PXYT01000056">
    <property type="protein sequence ID" value="PSR25352.1"/>
    <property type="molecule type" value="Genomic_DNA"/>
</dbReference>
<keyword evidence="1" id="KW-1133">Transmembrane helix</keyword>
<accession>A0A2T2WT28</accession>
<organism evidence="2 3">
    <name type="scientific">Sulfobacillus benefaciens</name>
    <dbReference type="NCBI Taxonomy" id="453960"/>
    <lineage>
        <taxon>Bacteria</taxon>
        <taxon>Bacillati</taxon>
        <taxon>Bacillota</taxon>
        <taxon>Clostridia</taxon>
        <taxon>Eubacteriales</taxon>
        <taxon>Clostridiales Family XVII. Incertae Sedis</taxon>
        <taxon>Sulfobacillus</taxon>
    </lineage>
</organism>
<keyword evidence="1" id="KW-0472">Membrane</keyword>
<name>A0A2T2WT28_9FIRM</name>
<evidence type="ECO:0000313" key="3">
    <source>
        <dbReference type="Proteomes" id="UP000242699"/>
    </source>
</evidence>
<gene>
    <name evidence="2" type="ORF">C7B43_17015</name>
</gene>
<evidence type="ECO:0000313" key="2">
    <source>
        <dbReference type="EMBL" id="PSR25352.1"/>
    </source>
</evidence>
<sequence length="67" mass="7177">MMPFVMFVSGVIIASVVAVTGAAMVLVWTVAYGSGRYCRRVLRQNQVAADATNSTGRVIRLSREGVS</sequence>
<proteinExistence type="predicted"/>
<evidence type="ECO:0000256" key="1">
    <source>
        <dbReference type="SAM" id="Phobius"/>
    </source>
</evidence>